<dbReference type="RefSeq" id="WP_109591149.1">
    <property type="nucleotide sequence ID" value="NZ_CAJGZY010000013.1"/>
</dbReference>
<reference evidence="1 2" key="1">
    <citation type="submission" date="2018-05" db="EMBL/GenBank/DDBJ databases">
        <title>Genomic Encyclopedia of Type Strains, Phase IV (KMG-IV): sequencing the most valuable type-strain genomes for metagenomic binning, comparative biology and taxonomic classification.</title>
        <authorList>
            <person name="Goeker M."/>
        </authorList>
    </citation>
    <scope>NUCLEOTIDE SEQUENCE [LARGE SCALE GENOMIC DNA]</scope>
    <source>
        <strain evidence="1 2">DSM 7229</strain>
    </source>
</reference>
<sequence>MKVSASNIISWVENNNKIAQQELPQIIRRLCFHAKDTKAISFPAGDSTFMPSWDGTLESTDGNAWIPAGKSVWEIGTDSSIGSKANSDFGKRTEDASEEFKAENTYIFITPRRWKNKERWITDNKNTEGWKEVRAYDATDLEEWIDSQPSNAVYIAEVLGIGGYGIKSAEVYFNDWAHQCKPAITKEALTLGRESSFESLDKEFTNNFIKDNYSVISVYSDSIEESVISAIVTVINNNKLLLNSLVITNEQGWQYVQNNPEVKIIICASPEIAKQPSVRNDLTLISPQSLGNKPADEKNIILERASYSEFEKALVALGEEESDAKRLSHQAGRSWSVYRRLKAINPAISKPDWSDGNSLALSLLSLIGSWDGNNANDKAFVSSIAQTEYQNIESELLKLASIDDTPVMKIEQVWKIKSPVEALPFVSSSISSELVQHYFDSLLELFLTKHPKFELDINQRYMAKVIGKQFPYSEVLLEGITNSLVKLAVIGDRFVKLTATNFQFEINQLIKEILSNNSRENWLTLEPYFRSFAEASPEEFLGSIEKDLQRDTPLIQTLFTESSSDVMTGRRYFNNLLWAFEVLAWNPRYITRACKILIVLDKFIVPSNWSNSPFNTLYSFFRPWFPQTNTTVEQRITLLERIITLDEETAFKIFLRQIDLRGDHAYSNAQPVWRDDNAGHIVLEADMHKGIEYANDSIIKLANLNSDRILQILELYIFDSLDLWQKVLNLLYDLAKSYIEDDVRIRFQSKLRQFKNHHPRTSLNSEDLTRQLDYYIEIFKPESIVNEYLWLFTNQADSCFKGASNDYDYKERQEIGDKKRIEAIIVIYEKYGKEVIFKLLAKSNNKRLCSVAIIQSKILEPKNIIDLLVQNIDLYDLDILDSIVWSEGNSKVITNFKLIMDESNISSILNNEDKVSLLLNLPFNKNVWDTAKLYNLEDEYWDRFNGYLAWIGDVQDKEYCIGKLIERQRPVALLNAISLKFTVLPVEQLLQILELFINNPEDQYKNFDSHIIKEMIEYLEEQSGFDESRLVYIEYQLFSLLGYDEAIRLKTLYRNIMNDPNFFIQLLQSFYLKNDDAPKQEKPTTLHNYKILDECEFLPSINKDMELNEPDFRAFVKEVRVRSEALGILEACDRVLGRILSHSPHEDDEKSILTMVADVLDLFDAEDLRRGFYSGTINQRGAHWRDKGGKQERALADKYRQYAKPWIISHPYVAEMFENMARSYEDTAKYWDNHDKLMSENLR</sequence>
<evidence type="ECO:0000313" key="1">
    <source>
        <dbReference type="EMBL" id="PWK12584.1"/>
    </source>
</evidence>
<dbReference type="AlphaFoldDB" id="A0A2V1ZUF1"/>
<dbReference type="GeneID" id="60255236"/>
<protein>
    <submittedName>
        <fullName evidence="1">Uncharacterized protein</fullName>
    </submittedName>
</protein>
<gene>
    <name evidence="1" type="ORF">C8D84_10756</name>
</gene>
<organism evidence="1 2">
    <name type="scientific">Psychrobacter immobilis</name>
    <dbReference type="NCBI Taxonomy" id="498"/>
    <lineage>
        <taxon>Bacteria</taxon>
        <taxon>Pseudomonadati</taxon>
        <taxon>Pseudomonadota</taxon>
        <taxon>Gammaproteobacteria</taxon>
        <taxon>Moraxellales</taxon>
        <taxon>Moraxellaceae</taxon>
        <taxon>Psychrobacter</taxon>
    </lineage>
</organism>
<accession>A0A2V1ZUF1</accession>
<dbReference type="EMBL" id="QGGM01000007">
    <property type="protein sequence ID" value="PWK12584.1"/>
    <property type="molecule type" value="Genomic_DNA"/>
</dbReference>
<name>A0A2V1ZUF1_PSYIM</name>
<proteinExistence type="predicted"/>
<dbReference type="Proteomes" id="UP000245655">
    <property type="component" value="Unassembled WGS sequence"/>
</dbReference>
<evidence type="ECO:0000313" key="2">
    <source>
        <dbReference type="Proteomes" id="UP000245655"/>
    </source>
</evidence>
<comment type="caution">
    <text evidence="1">The sequence shown here is derived from an EMBL/GenBank/DDBJ whole genome shotgun (WGS) entry which is preliminary data.</text>
</comment>
<keyword evidence="2" id="KW-1185">Reference proteome</keyword>